<protein>
    <recommendedName>
        <fullName evidence="4">Membrane protein 6-pyruvoyl-tetrahydropterin synthase-related domain-containing protein</fullName>
    </recommendedName>
</protein>
<feature type="transmembrane region" description="Helical" evidence="1">
    <location>
        <begin position="71"/>
        <end position="91"/>
    </location>
</feature>
<proteinExistence type="predicted"/>
<feature type="transmembrane region" description="Helical" evidence="1">
    <location>
        <begin position="371"/>
        <end position="391"/>
    </location>
</feature>
<name>A0AAW8YLF5_PEDAC</name>
<feature type="transmembrane region" description="Helical" evidence="1">
    <location>
        <begin position="336"/>
        <end position="359"/>
    </location>
</feature>
<evidence type="ECO:0000256" key="1">
    <source>
        <dbReference type="SAM" id="Phobius"/>
    </source>
</evidence>
<comment type="caution">
    <text evidence="2">The sequence shown here is derived from an EMBL/GenBank/DDBJ whole genome shotgun (WGS) entry which is preliminary data.</text>
</comment>
<dbReference type="Proteomes" id="UP001280415">
    <property type="component" value="Unassembled WGS sequence"/>
</dbReference>
<keyword evidence="1" id="KW-0812">Transmembrane</keyword>
<dbReference type="RefSeq" id="WP_004166191.1">
    <property type="nucleotide sequence ID" value="NZ_BMWN01000002.1"/>
</dbReference>
<dbReference type="EMBL" id="JAWJAX010000001">
    <property type="protein sequence ID" value="MDV2910312.1"/>
    <property type="molecule type" value="Genomic_DNA"/>
</dbReference>
<feature type="transmembrane region" description="Helical" evidence="1">
    <location>
        <begin position="6"/>
        <end position="27"/>
    </location>
</feature>
<feature type="transmembrane region" description="Helical" evidence="1">
    <location>
        <begin position="152"/>
        <end position="169"/>
    </location>
</feature>
<feature type="transmembrane region" description="Helical" evidence="1">
    <location>
        <begin position="127"/>
        <end position="146"/>
    </location>
</feature>
<organism evidence="2 3">
    <name type="scientific">Pediococcus acidilactici</name>
    <dbReference type="NCBI Taxonomy" id="1254"/>
    <lineage>
        <taxon>Bacteria</taxon>
        <taxon>Bacillati</taxon>
        <taxon>Bacillota</taxon>
        <taxon>Bacilli</taxon>
        <taxon>Lactobacillales</taxon>
        <taxon>Lactobacillaceae</taxon>
        <taxon>Pediococcus</taxon>
        <taxon>Pediococcus acidilactici group</taxon>
    </lineage>
</organism>
<sequence>MPNKKQLVVVGKLFLISLFIVSPQIFFHNSIIISADTIFHLNRFYDTYMQIREHNFQPFIMMYGFGGVGRYINVLYGPIFAYVCGFLLWILKSYYRLQLVLNFIVVFTSVSTTYYMLKVGGIKDKKLLLIGPTIYATSFAITSWVIDNEFLGVGASVLPLAVAVAIRMVDGKRSKNVNIAEMALTMIVLMQLHILSSIIGLSLICVTFIYAMTVQKGKRLLIVRDSVISAAITLIGTVNVWGVYLILNSQDKLMTPYPYANPQASVLKWGDTIGNAVLPPAIALTLAFAVGIAILHRDAMNRDQQFLEWVGIGYLLLASGIFPWNDLFKILPAMYILQFPFRIAPIGILLVIYGMLSVLQNGQQLNHNFKVLAIILMGLTCVSAMDTVSRFSDALNRWNVSAKPFGAVGYITYRGQKNYAVQEAFSSRNLNAPWKILAKPIPDYLPATRQMEKLNKPGSLKCRNNNLYQMFKGIEGLYLNENNFSRSVKDGWINIKWNQRKSAYVTVPVVRYQGTRYVLNGHSLSTNKVKLGKMGSTKVYCKKGHNELKVKYVFQINR</sequence>
<evidence type="ECO:0000313" key="2">
    <source>
        <dbReference type="EMBL" id="MDV2910312.1"/>
    </source>
</evidence>
<gene>
    <name evidence="2" type="ORF">R0H03_00295</name>
</gene>
<dbReference type="AlphaFoldDB" id="A0AAW8YLF5"/>
<feature type="transmembrane region" description="Helical" evidence="1">
    <location>
        <begin position="97"/>
        <end position="115"/>
    </location>
</feature>
<feature type="transmembrane region" description="Helical" evidence="1">
    <location>
        <begin position="276"/>
        <end position="294"/>
    </location>
</feature>
<keyword evidence="1" id="KW-0472">Membrane</keyword>
<keyword evidence="1" id="KW-1133">Transmembrane helix</keyword>
<evidence type="ECO:0000313" key="3">
    <source>
        <dbReference type="Proteomes" id="UP001280415"/>
    </source>
</evidence>
<feature type="transmembrane region" description="Helical" evidence="1">
    <location>
        <begin position="306"/>
        <end position="324"/>
    </location>
</feature>
<feature type="transmembrane region" description="Helical" evidence="1">
    <location>
        <begin position="198"/>
        <end position="215"/>
    </location>
</feature>
<evidence type="ECO:0008006" key="4">
    <source>
        <dbReference type="Google" id="ProtNLM"/>
    </source>
</evidence>
<dbReference type="GeneID" id="29744566"/>
<feature type="transmembrane region" description="Helical" evidence="1">
    <location>
        <begin position="227"/>
        <end position="247"/>
    </location>
</feature>
<reference evidence="2" key="2">
    <citation type="submission" date="2023-10" db="EMBL/GenBank/DDBJ databases">
        <authorList>
            <person name="Khurajog B."/>
        </authorList>
    </citation>
    <scope>NUCLEOTIDE SEQUENCE</scope>
    <source>
        <strain evidence="2">BF14</strain>
    </source>
</reference>
<reference evidence="2" key="1">
    <citation type="journal article" date="2023" name="PeerJ">
        <title>Selection and evaluation of lactic acid bacteria from chicken feces in Thailand as potential probiotics.</title>
        <authorList>
            <person name="Khurajog B."/>
            <person name="Disastra Y."/>
            <person name="Lawwyne L.D."/>
            <person name="Sirichokchatchawan W."/>
            <person name="Niyomtham W."/>
            <person name="Yindee J."/>
            <person name="Hampson D.J."/>
            <person name="Prapasarakul N."/>
        </authorList>
    </citation>
    <scope>NUCLEOTIDE SEQUENCE</scope>
    <source>
        <strain evidence="2">BF14</strain>
    </source>
</reference>
<accession>A0AAW8YLF5</accession>